<dbReference type="InterPro" id="IPR057670">
    <property type="entry name" value="SH3_retrovirus"/>
</dbReference>
<evidence type="ECO:0000259" key="1">
    <source>
        <dbReference type="Pfam" id="PF25597"/>
    </source>
</evidence>
<feature type="domain" description="Retroviral polymerase SH3-like" evidence="1">
    <location>
        <begin position="9"/>
        <end position="53"/>
    </location>
</feature>
<organism evidence="2 3">
    <name type="scientific">Lactuca sativa</name>
    <name type="common">Garden lettuce</name>
    <dbReference type="NCBI Taxonomy" id="4236"/>
    <lineage>
        <taxon>Eukaryota</taxon>
        <taxon>Viridiplantae</taxon>
        <taxon>Streptophyta</taxon>
        <taxon>Embryophyta</taxon>
        <taxon>Tracheophyta</taxon>
        <taxon>Spermatophyta</taxon>
        <taxon>Magnoliopsida</taxon>
        <taxon>eudicotyledons</taxon>
        <taxon>Gunneridae</taxon>
        <taxon>Pentapetalae</taxon>
        <taxon>asterids</taxon>
        <taxon>campanulids</taxon>
        <taxon>Asterales</taxon>
        <taxon>Asteraceae</taxon>
        <taxon>Cichorioideae</taxon>
        <taxon>Cichorieae</taxon>
        <taxon>Lactucinae</taxon>
        <taxon>Lactuca</taxon>
    </lineage>
</organism>
<accession>A0A9R1XLE9</accession>
<evidence type="ECO:0000313" key="3">
    <source>
        <dbReference type="Proteomes" id="UP000235145"/>
    </source>
</evidence>
<protein>
    <recommendedName>
        <fullName evidence="1">Retroviral polymerase SH3-like domain-containing protein</fullName>
    </recommendedName>
</protein>
<proteinExistence type="predicted"/>
<dbReference type="Proteomes" id="UP000235145">
    <property type="component" value="Unassembled WGS sequence"/>
</dbReference>
<evidence type="ECO:0000313" key="2">
    <source>
        <dbReference type="EMBL" id="KAJ0214114.1"/>
    </source>
</evidence>
<keyword evidence="3" id="KW-1185">Reference proteome</keyword>
<gene>
    <name evidence="2" type="ORF">LSAT_V11C400210890</name>
</gene>
<dbReference type="AlphaFoldDB" id="A0A9R1XLE9"/>
<sequence>MCSKVWRYVAYYRTLDPKRNKLGARANKSIFIGYAHNSKAYQLLDIESMWNSRRTNFLGMMTTPVIQHLQVLLEKYSYLLLLWRTKEKY</sequence>
<dbReference type="Pfam" id="PF25597">
    <property type="entry name" value="SH3_retrovirus"/>
    <property type="match status" value="1"/>
</dbReference>
<dbReference type="EMBL" id="NBSK02000004">
    <property type="protein sequence ID" value="KAJ0214114.1"/>
    <property type="molecule type" value="Genomic_DNA"/>
</dbReference>
<name>A0A9R1XLE9_LACSA</name>
<comment type="caution">
    <text evidence="2">The sequence shown here is derived from an EMBL/GenBank/DDBJ whole genome shotgun (WGS) entry which is preliminary data.</text>
</comment>
<reference evidence="2 3" key="1">
    <citation type="journal article" date="2017" name="Nat. Commun.">
        <title>Genome assembly with in vitro proximity ligation data and whole-genome triplication in lettuce.</title>
        <authorList>
            <person name="Reyes-Chin-Wo S."/>
            <person name="Wang Z."/>
            <person name="Yang X."/>
            <person name="Kozik A."/>
            <person name="Arikit S."/>
            <person name="Song C."/>
            <person name="Xia L."/>
            <person name="Froenicke L."/>
            <person name="Lavelle D.O."/>
            <person name="Truco M.J."/>
            <person name="Xia R."/>
            <person name="Zhu S."/>
            <person name="Xu C."/>
            <person name="Xu H."/>
            <person name="Xu X."/>
            <person name="Cox K."/>
            <person name="Korf I."/>
            <person name="Meyers B.C."/>
            <person name="Michelmore R.W."/>
        </authorList>
    </citation>
    <scope>NUCLEOTIDE SEQUENCE [LARGE SCALE GENOMIC DNA]</scope>
    <source>
        <strain evidence="3">cv. Salinas</strain>
        <tissue evidence="2">Seedlings</tissue>
    </source>
</reference>